<name>D3SV43_NATMM</name>
<reference evidence="6" key="1">
    <citation type="submission" date="2010-02" db="EMBL/GenBank/DDBJ databases">
        <title>Complete sequence of chromosome of Natrialba magadii ATCC 43099.</title>
        <authorList>
            <consortium name="US DOE Joint Genome Institute"/>
            <person name="Lucas S."/>
            <person name="Copeland A."/>
            <person name="Lapidus A."/>
            <person name="Cheng J.-F."/>
            <person name="Bruce D."/>
            <person name="Goodwin L."/>
            <person name="Pitluck S."/>
            <person name="Davenport K."/>
            <person name="Saunders E."/>
            <person name="Detter J.C."/>
            <person name="Han C."/>
            <person name="Tapia R."/>
            <person name="Land M."/>
            <person name="Hauser L."/>
            <person name="Kyrpides N."/>
            <person name="Mikhailova N."/>
            <person name="De Castro R.E."/>
            <person name="Maupin-Furlow J.A."/>
            <person name="Woyke T."/>
        </authorList>
    </citation>
    <scope>NUCLEOTIDE SEQUENCE [LARGE SCALE GENOMIC DNA]</scope>
    <source>
        <strain evidence="6">ATCC 43099 / DSM 3394 / CCM 3739 / CIP 104546 / IAM 13178 / JCM 8861 / NBRC 102185 / NCIMB 2190 / MS3</strain>
    </source>
</reference>
<dbReference type="EMBL" id="CP001932">
    <property type="protein sequence ID" value="ADD05451.1"/>
    <property type="molecule type" value="Genomic_DNA"/>
</dbReference>
<feature type="domain" description="Blue (type 1) copper" evidence="4">
    <location>
        <begin position="118"/>
        <end position="182"/>
    </location>
</feature>
<sequence>MKSHDWTAVEEGHFYALISNTMLMSRDNPLSRRTALKLTGAAAATALVAGCSDDDTDDENGAANGDENGDDIDVEAWEDVDTIELDGLTAGWEGVAPDMIADEQNPTIVLFEGQEYDFTWYNQDSGTHNIVIWDENEEVVEDYQTDEVNDDEQTLSGVVATEEMAYYRCDPHNQMQGEIQVEPPLDDE</sequence>
<keyword evidence="2" id="KW-0186">Copper</keyword>
<keyword evidence="6" id="KW-1185">Reference proteome</keyword>
<dbReference type="PaxDb" id="547559-Nmag_1878"/>
<dbReference type="STRING" id="547559.Nmag_1878"/>
<dbReference type="InterPro" id="IPR000923">
    <property type="entry name" value="BlueCu_1"/>
</dbReference>
<dbReference type="AlphaFoldDB" id="D3SV43"/>
<accession>D3SV43</accession>
<proteinExistence type="predicted"/>
<dbReference type="SUPFAM" id="SSF49503">
    <property type="entry name" value="Cupredoxins"/>
    <property type="match status" value="1"/>
</dbReference>
<dbReference type="Pfam" id="PF00127">
    <property type="entry name" value="Copper-bind"/>
    <property type="match status" value="1"/>
</dbReference>
<keyword evidence="1" id="KW-0479">Metal-binding</keyword>
<dbReference type="GO" id="GO:0005507">
    <property type="term" value="F:copper ion binding"/>
    <property type="evidence" value="ECO:0007669"/>
    <property type="project" value="InterPro"/>
</dbReference>
<dbReference type="Proteomes" id="UP000001879">
    <property type="component" value="Chromosome"/>
</dbReference>
<reference evidence="5 6" key="2">
    <citation type="journal article" date="2012" name="BMC Genomics">
        <title>A comparative genomics perspective on the genetic content of the alkaliphilic haloarchaeon Natrialba magadii ATCC 43099T.</title>
        <authorList>
            <person name="Siddaramappa S."/>
            <person name="Challacombe J.F."/>
            <person name="Decastro R.E."/>
            <person name="Pfeiffer F."/>
            <person name="Sastre D.E."/>
            <person name="Gimenez M.I."/>
            <person name="Paggi R.A."/>
            <person name="Detter J.C."/>
            <person name="Davenport K.W."/>
            <person name="Goodwin L.A."/>
            <person name="Kyrpides N."/>
            <person name="Tapia R."/>
            <person name="Pitluck S."/>
            <person name="Lucas S."/>
            <person name="Woyke T."/>
            <person name="Maupin-Furlow J.A."/>
        </authorList>
    </citation>
    <scope>NUCLEOTIDE SEQUENCE [LARGE SCALE GENOMIC DNA]</scope>
    <source>
        <strain evidence="6">ATCC 43099 / DSM 3394 / CCM 3739 / CIP 104546 / IAM 13178 / JCM 8861 / NBRC 102185 / NCIMB 2190 / MS3</strain>
    </source>
</reference>
<evidence type="ECO:0000313" key="6">
    <source>
        <dbReference type="Proteomes" id="UP000001879"/>
    </source>
</evidence>
<dbReference type="HOGENOM" id="CLU_089860_0_0_2"/>
<evidence type="ECO:0000256" key="2">
    <source>
        <dbReference type="ARBA" id="ARBA00023008"/>
    </source>
</evidence>
<feature type="region of interest" description="Disordered" evidence="3">
    <location>
        <begin position="51"/>
        <end position="71"/>
    </location>
</feature>
<dbReference type="Gene3D" id="2.60.40.420">
    <property type="entry name" value="Cupredoxins - blue copper proteins"/>
    <property type="match status" value="1"/>
</dbReference>
<evidence type="ECO:0000256" key="1">
    <source>
        <dbReference type="ARBA" id="ARBA00022723"/>
    </source>
</evidence>
<evidence type="ECO:0000313" key="5">
    <source>
        <dbReference type="EMBL" id="ADD05451.1"/>
    </source>
</evidence>
<dbReference type="InterPro" id="IPR008972">
    <property type="entry name" value="Cupredoxin"/>
</dbReference>
<gene>
    <name evidence="5" type="ordered locus">Nmag_1878</name>
</gene>
<dbReference type="eggNOG" id="arCOG02918">
    <property type="taxonomic scope" value="Archaea"/>
</dbReference>
<dbReference type="GO" id="GO:0009055">
    <property type="term" value="F:electron transfer activity"/>
    <property type="evidence" value="ECO:0007669"/>
    <property type="project" value="InterPro"/>
</dbReference>
<evidence type="ECO:0000259" key="4">
    <source>
        <dbReference type="Pfam" id="PF00127"/>
    </source>
</evidence>
<dbReference type="KEGG" id="nmg:Nmag_1878"/>
<organism evidence="5 6">
    <name type="scientific">Natrialba magadii (strain ATCC 43099 / DSM 3394 / CCM 3739 / CIP 104546 / IAM 13178 / JCM 8861 / NBRC 102185 / NCIMB 2190 / MS3)</name>
    <name type="common">Natronobacterium magadii</name>
    <dbReference type="NCBI Taxonomy" id="547559"/>
    <lineage>
        <taxon>Archaea</taxon>
        <taxon>Methanobacteriati</taxon>
        <taxon>Methanobacteriota</taxon>
        <taxon>Stenosarchaea group</taxon>
        <taxon>Halobacteria</taxon>
        <taxon>Halobacteriales</taxon>
        <taxon>Natrialbaceae</taxon>
        <taxon>Natrialba</taxon>
    </lineage>
</organism>
<evidence type="ECO:0000256" key="3">
    <source>
        <dbReference type="SAM" id="MobiDB-lite"/>
    </source>
</evidence>
<protein>
    <recommendedName>
        <fullName evidence="4">Blue (type 1) copper domain-containing protein</fullName>
    </recommendedName>
</protein>